<dbReference type="SUPFAM" id="SSF56487">
    <property type="entry name" value="SRCR-like"/>
    <property type="match status" value="2"/>
</dbReference>
<dbReference type="Proteomes" id="UP000612055">
    <property type="component" value="Unassembled WGS sequence"/>
</dbReference>
<keyword evidence="2" id="KW-0677">Repeat</keyword>
<sequence length="743" mass="80534">MGDSRRVFALLALAALLGPGMIFAAAEDLAGDEPPVPPVPRKLPIRIADGRSNTSGILQVWDEASQAWGSVCISPSAFRYVASPDRNDEFWTELAVLACRQMGLPSANAAIVNPESRRYRWRTQKIADELPAKAVIRFFYSGCAEAATAESMFDCVGQLAVLDRAAGDCSEAAQLVKAGSTFTPVAITCRNPRKASPPPPGRPPVPPSPPPPPPLRYSNYTMRLVDFETGLTVNAKGKQVSDGRLEVLLPNADGQPVWGSVCNDDYSGIPTAMGQYACRQLGLPWQYSWVTTYYSSSQNATAAAIPVHWVAAKACAMDEETGALGCQLTLSEAQAMAAIEKYKDDWSPMRGYFRSPEELQSVIRNCASRGHQADLRVTCWGKPPAPPPPPVPKVAVRNDVVLEYDTHFDSMYTVRFGARAHGAPATDPLFWGTSCLPVDDYDALARNDRIVGHTLCNQITNGTRPYGVWVYAYGLPFVETDFLVVQESPVTLSSIECVLYGGPKEEAELVAIGSSSTWSGFKFVGVPKNISFCKATVVDPIPNSVNNTCYPYYSSMVQNTLACHRQDYINIASGDLLNVRLTGGDGTWGRVEVLDRRYLKHPVLKGWRRICASALNAQHAQAICRDLGLGWQGAAVLPPSAVVVAEPEGDRRMDQLGCVDYPYLDPRGLLGEMPRMSFLRDCYDTSRTQLAMCESGQSAVIACGNAAPTPSPSPAPSYGNSPPPAYYGPYGGRPPVYGPYGTY</sequence>
<organism evidence="7 8">
    <name type="scientific">Edaphochlamys debaryana</name>
    <dbReference type="NCBI Taxonomy" id="47281"/>
    <lineage>
        <taxon>Eukaryota</taxon>
        <taxon>Viridiplantae</taxon>
        <taxon>Chlorophyta</taxon>
        <taxon>core chlorophytes</taxon>
        <taxon>Chlorophyceae</taxon>
        <taxon>CS clade</taxon>
        <taxon>Chlamydomonadales</taxon>
        <taxon>Chlamydomonadales incertae sedis</taxon>
        <taxon>Edaphochlamys</taxon>
    </lineage>
</organism>
<evidence type="ECO:0000256" key="4">
    <source>
        <dbReference type="SAM" id="MobiDB-lite"/>
    </source>
</evidence>
<dbReference type="AlphaFoldDB" id="A0A835XUW9"/>
<keyword evidence="1 5" id="KW-0732">Signal</keyword>
<evidence type="ECO:0000259" key="6">
    <source>
        <dbReference type="PROSITE" id="PS50287"/>
    </source>
</evidence>
<proteinExistence type="predicted"/>
<evidence type="ECO:0000256" key="1">
    <source>
        <dbReference type="ARBA" id="ARBA00022729"/>
    </source>
</evidence>
<dbReference type="InterPro" id="IPR001190">
    <property type="entry name" value="SRCR"/>
</dbReference>
<feature type="domain" description="SRCR" evidence="6">
    <location>
        <begin position="222"/>
        <end position="380"/>
    </location>
</feature>
<reference evidence="7" key="1">
    <citation type="journal article" date="2020" name="bioRxiv">
        <title>Comparative genomics of Chlamydomonas.</title>
        <authorList>
            <person name="Craig R.J."/>
            <person name="Hasan A.R."/>
            <person name="Ness R.W."/>
            <person name="Keightley P.D."/>
        </authorList>
    </citation>
    <scope>NUCLEOTIDE SEQUENCE</scope>
    <source>
        <strain evidence="7">CCAP 11/70</strain>
    </source>
</reference>
<evidence type="ECO:0000256" key="5">
    <source>
        <dbReference type="SAM" id="SignalP"/>
    </source>
</evidence>
<evidence type="ECO:0000256" key="2">
    <source>
        <dbReference type="ARBA" id="ARBA00022737"/>
    </source>
</evidence>
<feature type="domain" description="SRCR" evidence="6">
    <location>
        <begin position="45"/>
        <end position="190"/>
    </location>
</feature>
<dbReference type="GO" id="GO:0016020">
    <property type="term" value="C:membrane"/>
    <property type="evidence" value="ECO:0007669"/>
    <property type="project" value="InterPro"/>
</dbReference>
<accession>A0A835XUW9</accession>
<dbReference type="PROSITE" id="PS50287">
    <property type="entry name" value="SRCR_2"/>
    <property type="match status" value="3"/>
</dbReference>
<comment type="caution">
    <text evidence="7">The sequence shown here is derived from an EMBL/GenBank/DDBJ whole genome shotgun (WGS) entry which is preliminary data.</text>
</comment>
<feature type="signal peptide" evidence="5">
    <location>
        <begin position="1"/>
        <end position="24"/>
    </location>
</feature>
<feature type="region of interest" description="Disordered" evidence="4">
    <location>
        <begin position="189"/>
        <end position="215"/>
    </location>
</feature>
<feature type="domain" description="SRCR" evidence="6">
    <location>
        <begin position="579"/>
        <end position="704"/>
    </location>
</feature>
<feature type="chain" id="PRO_5032903773" description="SRCR domain-containing protein" evidence="5">
    <location>
        <begin position="25"/>
        <end position="743"/>
    </location>
</feature>
<gene>
    <name evidence="7" type="ORF">HYH03_015023</name>
</gene>
<dbReference type="InterPro" id="IPR036772">
    <property type="entry name" value="SRCR-like_dom_sf"/>
</dbReference>
<name>A0A835XUW9_9CHLO</name>
<feature type="compositionally biased region" description="Pro residues" evidence="4">
    <location>
        <begin position="195"/>
        <end position="215"/>
    </location>
</feature>
<keyword evidence="3" id="KW-1015">Disulfide bond</keyword>
<evidence type="ECO:0000256" key="3">
    <source>
        <dbReference type="ARBA" id="ARBA00023157"/>
    </source>
</evidence>
<dbReference type="SMART" id="SM00202">
    <property type="entry name" value="SR"/>
    <property type="match status" value="2"/>
</dbReference>
<evidence type="ECO:0000313" key="8">
    <source>
        <dbReference type="Proteomes" id="UP000612055"/>
    </source>
</evidence>
<protein>
    <recommendedName>
        <fullName evidence="6">SRCR domain-containing protein</fullName>
    </recommendedName>
</protein>
<dbReference type="PANTHER" id="PTHR19331">
    <property type="entry name" value="SCAVENGER RECEPTOR DOMAIN-CONTAINING"/>
    <property type="match status" value="1"/>
</dbReference>
<keyword evidence="8" id="KW-1185">Reference proteome</keyword>
<evidence type="ECO:0000313" key="7">
    <source>
        <dbReference type="EMBL" id="KAG2486319.1"/>
    </source>
</evidence>
<dbReference type="Gene3D" id="3.10.250.10">
    <property type="entry name" value="SRCR-like domain"/>
    <property type="match status" value="3"/>
</dbReference>
<dbReference type="EMBL" id="JAEHOE010000114">
    <property type="protein sequence ID" value="KAG2486319.1"/>
    <property type="molecule type" value="Genomic_DNA"/>
</dbReference>
<dbReference type="PANTHER" id="PTHR19331:SF487">
    <property type="entry name" value="SOLUBLE SCAVENGER RECEPTOR CYSTEINE-RICH DOMAIN-CONTAINING PROTEIN SSC5D"/>
    <property type="match status" value="1"/>
</dbReference>
<dbReference type="OrthoDB" id="536461at2759"/>